<accession>A0A1E3B528</accession>
<comment type="caution">
    <text evidence="2">The sequence shown here is derived from an EMBL/GenBank/DDBJ whole genome shotgun (WGS) entry which is preliminary data.</text>
</comment>
<feature type="region of interest" description="Disordered" evidence="1">
    <location>
        <begin position="360"/>
        <end position="381"/>
    </location>
</feature>
<dbReference type="PANTHER" id="PTHR33266">
    <property type="entry name" value="CHROMOSOME 15, WHOLE GENOME SHOTGUN SEQUENCE"/>
    <property type="match status" value="1"/>
</dbReference>
<dbReference type="OrthoDB" id="5344887at2759"/>
<dbReference type="AlphaFoldDB" id="A0A1E3B528"/>
<dbReference type="VEuPathDB" id="FungiDB:SI65_08463"/>
<evidence type="ECO:0000256" key="1">
    <source>
        <dbReference type="SAM" id="MobiDB-lite"/>
    </source>
</evidence>
<sequence>MNDLSRDDHMARFGRPLWLVYRKPDKIARAKIIGSRFGEPYHPEDRDHAFAILSVRVCLDLNLANPITLPVSHSAVNVHMQKLSHFDSATGVMFTRAPVEPILSKAAMQHLCADPQNWNRSIKTFTSELLDHGVVEKWSKGELFSRLLFTMAHDCVAGAETGMFNINGLLRALLSQCHHKVLERINREILGAPMNFVGFTATKTDLKHDDPNNKYLFAESFNRLCYTLLRRVMALQLAPQRATYDQLLPFSYGDPNEPFDEEQVGAILVQVKYKQRATSPAIVLGETFYPYDKPFPRAAKILLILFDFGASDSAVDVSYSKNENPRIWAIHARDMVRAPEDSQIAFEHDQDLLENVFRHDTFVPPRNDDGNEEDDGRLRAN</sequence>
<evidence type="ECO:0000313" key="3">
    <source>
        <dbReference type="Proteomes" id="UP000094569"/>
    </source>
</evidence>
<dbReference type="Proteomes" id="UP000094569">
    <property type="component" value="Unassembled WGS sequence"/>
</dbReference>
<protein>
    <submittedName>
        <fullName evidence="2">Uncharacterized protein</fullName>
    </submittedName>
</protein>
<proteinExistence type="predicted"/>
<dbReference type="EMBL" id="JXNT01000013">
    <property type="protein sequence ID" value="ODM16029.1"/>
    <property type="molecule type" value="Genomic_DNA"/>
</dbReference>
<organism evidence="2 3">
    <name type="scientific">Aspergillus cristatus</name>
    <name type="common">Chinese Fuzhuan brick tea-fermentation fungus</name>
    <name type="synonym">Eurotium cristatum</name>
    <dbReference type="NCBI Taxonomy" id="573508"/>
    <lineage>
        <taxon>Eukaryota</taxon>
        <taxon>Fungi</taxon>
        <taxon>Dikarya</taxon>
        <taxon>Ascomycota</taxon>
        <taxon>Pezizomycotina</taxon>
        <taxon>Eurotiomycetes</taxon>
        <taxon>Eurotiomycetidae</taxon>
        <taxon>Eurotiales</taxon>
        <taxon>Aspergillaceae</taxon>
        <taxon>Aspergillus</taxon>
        <taxon>Aspergillus subgen. Aspergillus</taxon>
    </lineage>
</organism>
<dbReference type="PANTHER" id="PTHR33266:SF1">
    <property type="entry name" value="F-BOX DOMAIN-CONTAINING PROTEIN"/>
    <property type="match status" value="1"/>
</dbReference>
<feature type="compositionally biased region" description="Basic and acidic residues" evidence="1">
    <location>
        <begin position="360"/>
        <end position="369"/>
    </location>
</feature>
<name>A0A1E3B528_ASPCR</name>
<dbReference type="STRING" id="573508.A0A1E3B528"/>
<evidence type="ECO:0000313" key="2">
    <source>
        <dbReference type="EMBL" id="ODM16029.1"/>
    </source>
</evidence>
<reference evidence="2 3" key="1">
    <citation type="journal article" date="2016" name="BMC Genomics">
        <title>Comparative genomic and transcriptomic analyses of the Fuzhuan brick tea-fermentation fungus Aspergillus cristatus.</title>
        <authorList>
            <person name="Ge Y."/>
            <person name="Wang Y."/>
            <person name="Liu Y."/>
            <person name="Tan Y."/>
            <person name="Ren X."/>
            <person name="Zhang X."/>
            <person name="Hyde K.D."/>
            <person name="Liu Y."/>
            <person name="Liu Z."/>
        </authorList>
    </citation>
    <scope>NUCLEOTIDE SEQUENCE [LARGE SCALE GENOMIC DNA]</scope>
    <source>
        <strain evidence="2 3">GZAAS20.1005</strain>
    </source>
</reference>
<keyword evidence="3" id="KW-1185">Reference proteome</keyword>
<gene>
    <name evidence="2" type="ORF">SI65_08463</name>
</gene>